<feature type="modified residue" description="4-aspartylphosphate" evidence="1">
    <location>
        <position position="58"/>
    </location>
</feature>
<dbReference type="PROSITE" id="PS50110">
    <property type="entry name" value="RESPONSE_REGULATORY"/>
    <property type="match status" value="1"/>
</dbReference>
<proteinExistence type="predicted"/>
<dbReference type="Proteomes" id="UP000655016">
    <property type="component" value="Unassembled WGS sequence"/>
</dbReference>
<name>A0ABQ1TT62_9FLAO</name>
<comment type="caution">
    <text evidence="3">The sequence shown here is derived from an EMBL/GenBank/DDBJ whole genome shotgun (WGS) entry which is preliminary data.</text>
</comment>
<protein>
    <submittedName>
        <fullName evidence="3">Response regulator</fullName>
    </submittedName>
</protein>
<feature type="domain" description="Response regulatory" evidence="2">
    <location>
        <begin position="5"/>
        <end position="125"/>
    </location>
</feature>
<dbReference type="RefSeq" id="WP_163393662.1">
    <property type="nucleotide sequence ID" value="NZ_BMKP01000002.1"/>
</dbReference>
<accession>A0ABQ1TT62</accession>
<dbReference type="SMART" id="SM00448">
    <property type="entry name" value="REC"/>
    <property type="match status" value="1"/>
</dbReference>
<dbReference type="PANTHER" id="PTHR44520">
    <property type="entry name" value="RESPONSE REGULATOR RCP1-RELATED"/>
    <property type="match status" value="1"/>
</dbReference>
<evidence type="ECO:0000259" key="2">
    <source>
        <dbReference type="PROSITE" id="PS50110"/>
    </source>
</evidence>
<dbReference type="InterPro" id="IPR001789">
    <property type="entry name" value="Sig_transdc_resp-reg_receiver"/>
</dbReference>
<evidence type="ECO:0000313" key="4">
    <source>
        <dbReference type="Proteomes" id="UP000655016"/>
    </source>
</evidence>
<keyword evidence="1" id="KW-0597">Phosphoprotein</keyword>
<sequence length="125" mass="14219">MRYKNILQIDDDYDDCDFFLEALEEVSATASYTAIHNPVQALQKLVCNEIHPDVIFLDINMPVMNGMELLVEMNKKELTKDIPVIILSTSIPSDFQNKFQDLGAAGYYIKPNDFGTMKTILKNIV</sequence>
<evidence type="ECO:0000313" key="3">
    <source>
        <dbReference type="EMBL" id="GGF03120.1"/>
    </source>
</evidence>
<keyword evidence="4" id="KW-1185">Reference proteome</keyword>
<organism evidence="3 4">
    <name type="scientific">Flavobacterium limi</name>
    <dbReference type="NCBI Taxonomy" id="2045105"/>
    <lineage>
        <taxon>Bacteria</taxon>
        <taxon>Pseudomonadati</taxon>
        <taxon>Bacteroidota</taxon>
        <taxon>Flavobacteriia</taxon>
        <taxon>Flavobacteriales</taxon>
        <taxon>Flavobacteriaceae</taxon>
        <taxon>Flavobacterium</taxon>
    </lineage>
</organism>
<gene>
    <name evidence="3" type="ORF">GCM10011518_10400</name>
</gene>
<dbReference type="EMBL" id="BMKP01000002">
    <property type="protein sequence ID" value="GGF03120.1"/>
    <property type="molecule type" value="Genomic_DNA"/>
</dbReference>
<dbReference type="Gene3D" id="3.40.50.2300">
    <property type="match status" value="1"/>
</dbReference>
<evidence type="ECO:0000256" key="1">
    <source>
        <dbReference type="PROSITE-ProRule" id="PRU00169"/>
    </source>
</evidence>
<dbReference type="InterPro" id="IPR011006">
    <property type="entry name" value="CheY-like_superfamily"/>
</dbReference>
<dbReference type="SUPFAM" id="SSF52172">
    <property type="entry name" value="CheY-like"/>
    <property type="match status" value="1"/>
</dbReference>
<dbReference type="InterPro" id="IPR052893">
    <property type="entry name" value="TCS_response_regulator"/>
</dbReference>
<dbReference type="Pfam" id="PF00072">
    <property type="entry name" value="Response_reg"/>
    <property type="match status" value="1"/>
</dbReference>
<reference evidence="4" key="1">
    <citation type="journal article" date="2019" name="Int. J. Syst. Evol. Microbiol.">
        <title>The Global Catalogue of Microorganisms (GCM) 10K type strain sequencing project: providing services to taxonomists for standard genome sequencing and annotation.</title>
        <authorList>
            <consortium name="The Broad Institute Genomics Platform"/>
            <consortium name="The Broad Institute Genome Sequencing Center for Infectious Disease"/>
            <person name="Wu L."/>
            <person name="Ma J."/>
        </authorList>
    </citation>
    <scope>NUCLEOTIDE SEQUENCE [LARGE SCALE GENOMIC DNA]</scope>
    <source>
        <strain evidence="4">CGMCC 1.16060</strain>
    </source>
</reference>